<evidence type="ECO:0000256" key="2">
    <source>
        <dbReference type="ARBA" id="ARBA00008072"/>
    </source>
</evidence>
<dbReference type="SUPFAM" id="SSF50129">
    <property type="entry name" value="GroES-like"/>
    <property type="match status" value="1"/>
</dbReference>
<dbReference type="EMBL" id="CADCUR010000013">
    <property type="protein sequence ID" value="CAA9378031.1"/>
    <property type="molecule type" value="Genomic_DNA"/>
</dbReference>
<keyword evidence="4" id="KW-0862">Zinc</keyword>
<evidence type="ECO:0000256" key="4">
    <source>
        <dbReference type="ARBA" id="ARBA00022833"/>
    </source>
</evidence>
<dbReference type="Gene3D" id="3.90.180.10">
    <property type="entry name" value="Medium-chain alcohol dehydrogenases, catalytic domain"/>
    <property type="match status" value="1"/>
</dbReference>
<dbReference type="InterPro" id="IPR011032">
    <property type="entry name" value="GroES-like_sf"/>
</dbReference>
<name>A0A6J4N4W2_9BACT</name>
<dbReference type="Pfam" id="PF00107">
    <property type="entry name" value="ADH_zinc_N"/>
    <property type="match status" value="1"/>
</dbReference>
<dbReference type="SUPFAM" id="SSF51735">
    <property type="entry name" value="NAD(P)-binding Rossmann-fold domains"/>
    <property type="match status" value="1"/>
</dbReference>
<evidence type="ECO:0000256" key="1">
    <source>
        <dbReference type="ARBA" id="ARBA00001947"/>
    </source>
</evidence>
<organism evidence="8">
    <name type="scientific">uncultured Pyrinomonadaceae bacterium</name>
    <dbReference type="NCBI Taxonomy" id="2283094"/>
    <lineage>
        <taxon>Bacteria</taxon>
        <taxon>Pseudomonadati</taxon>
        <taxon>Acidobacteriota</taxon>
        <taxon>Blastocatellia</taxon>
        <taxon>Blastocatellales</taxon>
        <taxon>Pyrinomonadaceae</taxon>
        <taxon>environmental samples</taxon>
    </lineage>
</organism>
<dbReference type="Gene3D" id="3.40.50.720">
    <property type="entry name" value="NAD(P)-binding Rossmann-like Domain"/>
    <property type="match status" value="1"/>
</dbReference>
<dbReference type="PANTHER" id="PTHR43350">
    <property type="entry name" value="NAD-DEPENDENT ALCOHOL DEHYDROGENASE"/>
    <property type="match status" value="1"/>
</dbReference>
<evidence type="ECO:0000313" key="8">
    <source>
        <dbReference type="EMBL" id="CAA9378031.1"/>
    </source>
</evidence>
<evidence type="ECO:0000259" key="6">
    <source>
        <dbReference type="Pfam" id="PF00107"/>
    </source>
</evidence>
<gene>
    <name evidence="8" type="ORF">AVDCRST_MAG74-314</name>
</gene>
<sequence length="359" mass="39267">MSFVLCPLSFVSLFKLEYLICDFHNKKLRTKDERLNKMKALRFENNQLQLAEIPKPMSETEAVVRVTKSGICNTDLEIVRGYAGFSGTIGHEFIGVVEEAFDAPQFVGKRVVGEINAGCGECEWCLRGDSRHCPARTVLGIVGRDGAHAEFLTLPARNLLEVPDAVSDEQAVFVEPLAAAFGINEQIEITPETKVVVIGDGKLGNLCAQTLSLKSRNVVLVGKHKEKLALVRERNIETVLLDDALKLNKCFDVAVEASGAESGFNLALDLLKPRGKLVLKSTFHGAAQWQAWRVVVEEITIVGSRCGRFAPALELLKNKSVAVENLISEELSLSEGVQAIGRAGQKGAMKIILSMPNQR</sequence>
<evidence type="ECO:0000259" key="7">
    <source>
        <dbReference type="Pfam" id="PF08240"/>
    </source>
</evidence>
<dbReference type="GO" id="GO:0046872">
    <property type="term" value="F:metal ion binding"/>
    <property type="evidence" value="ECO:0007669"/>
    <property type="project" value="UniProtKB-KW"/>
</dbReference>
<dbReference type="InterPro" id="IPR013149">
    <property type="entry name" value="ADH-like_C"/>
</dbReference>
<dbReference type="InterPro" id="IPR013154">
    <property type="entry name" value="ADH-like_N"/>
</dbReference>
<comment type="similarity">
    <text evidence="2">Belongs to the zinc-containing alcohol dehydrogenase family.</text>
</comment>
<evidence type="ECO:0000256" key="3">
    <source>
        <dbReference type="ARBA" id="ARBA00022723"/>
    </source>
</evidence>
<dbReference type="Pfam" id="PF08240">
    <property type="entry name" value="ADH_N"/>
    <property type="match status" value="1"/>
</dbReference>
<proteinExistence type="inferred from homology"/>
<evidence type="ECO:0000256" key="5">
    <source>
        <dbReference type="ARBA" id="ARBA00023002"/>
    </source>
</evidence>
<comment type="cofactor">
    <cofactor evidence="1">
        <name>Zn(2+)</name>
        <dbReference type="ChEBI" id="CHEBI:29105"/>
    </cofactor>
</comment>
<reference evidence="8" key="1">
    <citation type="submission" date="2020-02" db="EMBL/GenBank/DDBJ databases">
        <authorList>
            <person name="Meier V. D."/>
        </authorList>
    </citation>
    <scope>NUCLEOTIDE SEQUENCE</scope>
    <source>
        <strain evidence="8">AVDCRST_MAG74</strain>
    </source>
</reference>
<keyword evidence="3" id="KW-0479">Metal-binding</keyword>
<dbReference type="GO" id="GO:0016491">
    <property type="term" value="F:oxidoreductase activity"/>
    <property type="evidence" value="ECO:0007669"/>
    <property type="project" value="UniProtKB-KW"/>
</dbReference>
<feature type="domain" description="Alcohol dehydrogenase-like N-terminal" evidence="7">
    <location>
        <begin position="59"/>
        <end position="164"/>
    </location>
</feature>
<dbReference type="InterPro" id="IPR036291">
    <property type="entry name" value="NAD(P)-bd_dom_sf"/>
</dbReference>
<feature type="domain" description="Alcohol dehydrogenase-like C-terminal" evidence="6">
    <location>
        <begin position="204"/>
        <end position="316"/>
    </location>
</feature>
<dbReference type="AlphaFoldDB" id="A0A6J4N4W2"/>
<dbReference type="CDD" id="cd08242">
    <property type="entry name" value="MDR_like"/>
    <property type="match status" value="1"/>
</dbReference>
<dbReference type="PANTHER" id="PTHR43350:SF2">
    <property type="entry name" value="GROES-LIKE ZINC-BINDING ALCOHOL DEHYDROGENASE FAMILY PROTEIN"/>
    <property type="match status" value="1"/>
</dbReference>
<accession>A0A6J4N4W2</accession>
<protein>
    <submittedName>
        <fullName evidence="8">Threonine dehydrogenase and related Zn-dependent dehydrogenases</fullName>
    </submittedName>
</protein>
<keyword evidence="5" id="KW-0560">Oxidoreductase</keyword>